<protein>
    <submittedName>
        <fullName evidence="3">TraX family protein</fullName>
    </submittedName>
</protein>
<feature type="compositionally biased region" description="Basic and acidic residues" evidence="1">
    <location>
        <begin position="102"/>
        <end position="112"/>
    </location>
</feature>
<keyword evidence="2" id="KW-0472">Membrane</keyword>
<feature type="transmembrane region" description="Helical" evidence="2">
    <location>
        <begin position="175"/>
        <end position="193"/>
    </location>
</feature>
<gene>
    <name evidence="3" type="ORF">AB1E22_00465</name>
</gene>
<evidence type="ECO:0000256" key="1">
    <source>
        <dbReference type="SAM" id="MobiDB-lite"/>
    </source>
</evidence>
<dbReference type="Proteomes" id="UP001555342">
    <property type="component" value="Unassembled WGS sequence"/>
</dbReference>
<reference evidence="3 4" key="1">
    <citation type="submission" date="2024-07" db="EMBL/GenBank/DDBJ databases">
        <authorList>
            <person name="Wang L."/>
        </authorList>
    </citation>
    <scope>NUCLEOTIDE SEQUENCE [LARGE SCALE GENOMIC DNA]</scope>
    <source>
        <strain evidence="3 4">WL359</strain>
    </source>
</reference>
<dbReference type="RefSeq" id="WP_367593570.1">
    <property type="nucleotide sequence ID" value="NZ_JBFMVT010000001.1"/>
</dbReference>
<proteinExistence type="predicted"/>
<dbReference type="EMBL" id="JBFMVT010000001">
    <property type="protein sequence ID" value="MEW7311201.1"/>
    <property type="molecule type" value="Genomic_DNA"/>
</dbReference>
<feature type="transmembrane region" description="Helical" evidence="2">
    <location>
        <begin position="121"/>
        <end position="140"/>
    </location>
</feature>
<keyword evidence="2" id="KW-0812">Transmembrane</keyword>
<feature type="compositionally biased region" description="Polar residues" evidence="1">
    <location>
        <begin position="79"/>
        <end position="98"/>
    </location>
</feature>
<name>A0ABV3NP22_9ENTR</name>
<keyword evidence="4" id="KW-1185">Reference proteome</keyword>
<keyword evidence="2" id="KW-1133">Transmembrane helix</keyword>
<dbReference type="InterPro" id="IPR008875">
    <property type="entry name" value="TraX"/>
</dbReference>
<sequence>MNDWHNLLICFQEKNSFRAMLILRDKSEFAARKILEKARIVIPSCSGKLFWKWVQDFIFKACKPSQEYYENKSPTVSAQHNPVSACQTQPGCNGQDKSGSADGHDAGSHQHDFSAPPWPELYAIGRMAFPLFLMVWAVNVRQQPGRLQHRANRLWIWAVITQPVFALAFHTPHPWYALNILFVFAGVTQLLALDHTYGHPGRFAGVILLVLLVYPLSLASYGLQGLMLALSLAVFYSTQTLREKQGAVLVAFLSLCTLNGIGHLADKPAEALLYAVLPTVLFPPVVLSLASRYQPTQNMRFLPRRFFYFAYGGHLLLLGLIHLLMM</sequence>
<comment type="caution">
    <text evidence="3">The sequence shown here is derived from an EMBL/GenBank/DDBJ whole genome shotgun (WGS) entry which is preliminary data.</text>
</comment>
<evidence type="ECO:0000313" key="3">
    <source>
        <dbReference type="EMBL" id="MEW7311201.1"/>
    </source>
</evidence>
<feature type="transmembrane region" description="Helical" evidence="2">
    <location>
        <begin position="152"/>
        <end position="169"/>
    </location>
</feature>
<feature type="transmembrane region" description="Helical" evidence="2">
    <location>
        <begin position="271"/>
        <end position="293"/>
    </location>
</feature>
<dbReference type="Pfam" id="PF05857">
    <property type="entry name" value="TraX"/>
    <property type="match status" value="1"/>
</dbReference>
<accession>A0ABV3NP22</accession>
<evidence type="ECO:0000256" key="2">
    <source>
        <dbReference type="SAM" id="Phobius"/>
    </source>
</evidence>
<feature type="region of interest" description="Disordered" evidence="1">
    <location>
        <begin position="79"/>
        <end position="112"/>
    </location>
</feature>
<organism evidence="3 4">
    <name type="scientific">Buttiauxella gaviniae</name>
    <dbReference type="NCBI Taxonomy" id="82990"/>
    <lineage>
        <taxon>Bacteria</taxon>
        <taxon>Pseudomonadati</taxon>
        <taxon>Pseudomonadota</taxon>
        <taxon>Gammaproteobacteria</taxon>
        <taxon>Enterobacterales</taxon>
        <taxon>Enterobacteriaceae</taxon>
        <taxon>Buttiauxella</taxon>
    </lineage>
</organism>
<evidence type="ECO:0000313" key="4">
    <source>
        <dbReference type="Proteomes" id="UP001555342"/>
    </source>
</evidence>
<feature type="transmembrane region" description="Helical" evidence="2">
    <location>
        <begin position="305"/>
        <end position="325"/>
    </location>
</feature>